<reference evidence="3" key="1">
    <citation type="submission" date="2022-11" db="UniProtKB">
        <authorList>
            <consortium name="WormBaseParasite"/>
        </authorList>
    </citation>
    <scope>IDENTIFICATION</scope>
</reference>
<organism evidence="2 3">
    <name type="scientific">Romanomermis culicivorax</name>
    <name type="common">Nematode worm</name>
    <dbReference type="NCBI Taxonomy" id="13658"/>
    <lineage>
        <taxon>Eukaryota</taxon>
        <taxon>Metazoa</taxon>
        <taxon>Ecdysozoa</taxon>
        <taxon>Nematoda</taxon>
        <taxon>Enoplea</taxon>
        <taxon>Dorylaimia</taxon>
        <taxon>Mermithida</taxon>
        <taxon>Mermithoidea</taxon>
        <taxon>Mermithidae</taxon>
        <taxon>Romanomermis</taxon>
    </lineage>
</organism>
<sequence>IELLKLKIQQLFDLNTPLKNLGIQGVFCGIADRARSPIAIAPVLLSKMLYCCRGNASRVGEKCEPDSAHTPNIGMADSGAF</sequence>
<proteinExistence type="predicted"/>
<dbReference type="Proteomes" id="UP000887565">
    <property type="component" value="Unplaced"/>
</dbReference>
<dbReference type="AlphaFoldDB" id="A0A915JC32"/>
<feature type="region of interest" description="Disordered" evidence="1">
    <location>
        <begin position="62"/>
        <end position="81"/>
    </location>
</feature>
<protein>
    <submittedName>
        <fullName evidence="3">Uncharacterized protein</fullName>
    </submittedName>
</protein>
<name>A0A915JC32_ROMCU</name>
<evidence type="ECO:0000256" key="1">
    <source>
        <dbReference type="SAM" id="MobiDB-lite"/>
    </source>
</evidence>
<keyword evidence="2" id="KW-1185">Reference proteome</keyword>
<accession>A0A915JC32</accession>
<dbReference type="WBParaSite" id="nRc.2.0.1.t24034-RA">
    <property type="protein sequence ID" value="nRc.2.0.1.t24034-RA"/>
    <property type="gene ID" value="nRc.2.0.1.g24034"/>
</dbReference>
<evidence type="ECO:0000313" key="3">
    <source>
        <dbReference type="WBParaSite" id="nRc.2.0.1.t24034-RA"/>
    </source>
</evidence>
<evidence type="ECO:0000313" key="2">
    <source>
        <dbReference type="Proteomes" id="UP000887565"/>
    </source>
</evidence>